<dbReference type="GO" id="GO:0000271">
    <property type="term" value="P:polysaccharide biosynthetic process"/>
    <property type="evidence" value="ECO:0007669"/>
    <property type="project" value="TreeGrafter"/>
</dbReference>
<organism evidence="4 5">
    <name type="scientific">Paraconexibacter algicola</name>
    <dbReference type="NCBI Taxonomy" id="2133960"/>
    <lineage>
        <taxon>Bacteria</taxon>
        <taxon>Bacillati</taxon>
        <taxon>Actinomycetota</taxon>
        <taxon>Thermoleophilia</taxon>
        <taxon>Solirubrobacterales</taxon>
        <taxon>Paraconexibacteraceae</taxon>
        <taxon>Paraconexibacter</taxon>
    </lineage>
</organism>
<dbReference type="InterPro" id="IPR000653">
    <property type="entry name" value="DegT/StrS_aminotransferase"/>
</dbReference>
<dbReference type="AlphaFoldDB" id="A0A2T4UGU8"/>
<proteinExistence type="inferred from homology"/>
<dbReference type="InterPro" id="IPR015421">
    <property type="entry name" value="PyrdxlP-dep_Trfase_major"/>
</dbReference>
<evidence type="ECO:0000256" key="2">
    <source>
        <dbReference type="PIRSR" id="PIRSR000390-2"/>
    </source>
</evidence>
<dbReference type="Gene3D" id="3.90.1150.10">
    <property type="entry name" value="Aspartate Aminotransferase, domain 1"/>
    <property type="match status" value="1"/>
</dbReference>
<protein>
    <recommendedName>
        <fullName evidence="6">DegT/DnrJ/EryC1/StrS family aminotransferase</fullName>
    </recommendedName>
</protein>
<dbReference type="PIRSF" id="PIRSF000390">
    <property type="entry name" value="PLP_StrS"/>
    <property type="match status" value="1"/>
</dbReference>
<evidence type="ECO:0000256" key="3">
    <source>
        <dbReference type="RuleBase" id="RU004508"/>
    </source>
</evidence>
<evidence type="ECO:0008006" key="6">
    <source>
        <dbReference type="Google" id="ProtNLM"/>
    </source>
</evidence>
<accession>A0A2T4UGU8</accession>
<dbReference type="GO" id="GO:0008483">
    <property type="term" value="F:transaminase activity"/>
    <property type="evidence" value="ECO:0007669"/>
    <property type="project" value="TreeGrafter"/>
</dbReference>
<comment type="caution">
    <text evidence="4">The sequence shown here is derived from an EMBL/GenBank/DDBJ whole genome shotgun (WGS) entry which is preliminary data.</text>
</comment>
<dbReference type="Pfam" id="PF01041">
    <property type="entry name" value="DegT_DnrJ_EryC1"/>
    <property type="match status" value="1"/>
</dbReference>
<dbReference type="GO" id="GO:0030170">
    <property type="term" value="F:pyridoxal phosphate binding"/>
    <property type="evidence" value="ECO:0007669"/>
    <property type="project" value="TreeGrafter"/>
</dbReference>
<evidence type="ECO:0000313" key="4">
    <source>
        <dbReference type="EMBL" id="PTL58473.1"/>
    </source>
</evidence>
<dbReference type="Proteomes" id="UP000240739">
    <property type="component" value="Unassembled WGS sequence"/>
</dbReference>
<feature type="active site" description="Proton acceptor" evidence="1">
    <location>
        <position position="185"/>
    </location>
</feature>
<dbReference type="InterPro" id="IPR015422">
    <property type="entry name" value="PyrdxlP-dep_Trfase_small"/>
</dbReference>
<dbReference type="PANTHER" id="PTHR30244:SF30">
    <property type="entry name" value="BLR5990 PROTEIN"/>
    <property type="match status" value="1"/>
</dbReference>
<evidence type="ECO:0000256" key="1">
    <source>
        <dbReference type="PIRSR" id="PIRSR000390-1"/>
    </source>
</evidence>
<gene>
    <name evidence="4" type="ORF">C7Y72_01790</name>
</gene>
<keyword evidence="2 3" id="KW-0663">Pyridoxal phosphate</keyword>
<comment type="similarity">
    <text evidence="3">Belongs to the DegT/DnrJ/EryC1 family.</text>
</comment>
<keyword evidence="5" id="KW-1185">Reference proteome</keyword>
<dbReference type="OrthoDB" id="5342089at2"/>
<dbReference type="InterPro" id="IPR015424">
    <property type="entry name" value="PyrdxlP-dep_Trfase"/>
</dbReference>
<dbReference type="CDD" id="cd00616">
    <property type="entry name" value="AHBA_syn"/>
    <property type="match status" value="1"/>
</dbReference>
<evidence type="ECO:0000313" key="5">
    <source>
        <dbReference type="Proteomes" id="UP000240739"/>
    </source>
</evidence>
<sequence length="375" mass="40188">MSWTVPLTDVVVAEEDVEAVLACYRDGWLTMGPRTQELERRFAELVGVQHAVAVSSGTAALHLALLAAGIGPGDEVLVPALTFVAGAAAVRACGGVPVLVDSVGPHDPNLDPQDAAARVTARTRAILPTHFMGYACDLAAVRALADEHGLRVVEDCAQAVLARDADGARVGSRSDAGCFSFFSKKQLCVGEGGMVTTDDEALAAKVRSLRSHAMTSVTWDRHRGHAESYDILDVGFNYRLDEPRAALGLSRLGRLEADLDRRRAMTQAYRQALAGLDGVLVPWDDDALVERATHFCFAVLLEDLATRDRVREELAARGIQTTWYPALTMFSGYADAGSRPRAETIAARHTALPLSSSFGAREVDLVVGALREILA</sequence>
<dbReference type="PANTHER" id="PTHR30244">
    <property type="entry name" value="TRANSAMINASE"/>
    <property type="match status" value="1"/>
</dbReference>
<feature type="modified residue" description="N6-(pyridoxal phosphate)lysine" evidence="2">
    <location>
        <position position="185"/>
    </location>
</feature>
<dbReference type="RefSeq" id="WP_107566911.1">
    <property type="nucleotide sequence ID" value="NZ_PYYB01000001.1"/>
</dbReference>
<dbReference type="EMBL" id="PYYB01000001">
    <property type="protein sequence ID" value="PTL58473.1"/>
    <property type="molecule type" value="Genomic_DNA"/>
</dbReference>
<dbReference type="Gene3D" id="3.40.640.10">
    <property type="entry name" value="Type I PLP-dependent aspartate aminotransferase-like (Major domain)"/>
    <property type="match status" value="1"/>
</dbReference>
<dbReference type="SUPFAM" id="SSF53383">
    <property type="entry name" value="PLP-dependent transferases"/>
    <property type="match status" value="1"/>
</dbReference>
<name>A0A2T4UGU8_9ACTN</name>
<reference evidence="4 5" key="1">
    <citation type="submission" date="2018-03" db="EMBL/GenBank/DDBJ databases">
        <title>Aquarubrobacter algicola gen. nov., sp. nov., a novel actinobacterium isolated from shallow eutrophic lake during the end of cyanobacterial harmful algal blooms.</title>
        <authorList>
            <person name="Chun S.J."/>
        </authorList>
    </citation>
    <scope>NUCLEOTIDE SEQUENCE [LARGE SCALE GENOMIC DNA]</scope>
    <source>
        <strain evidence="4 5">Seoho-28</strain>
    </source>
</reference>